<keyword evidence="1" id="KW-1133">Transmembrane helix</keyword>
<evidence type="ECO:0000256" key="1">
    <source>
        <dbReference type="SAM" id="Phobius"/>
    </source>
</evidence>
<feature type="domain" description="Acyltransferase 3" evidence="2">
    <location>
        <begin position="16"/>
        <end position="328"/>
    </location>
</feature>
<reference evidence="3 4" key="1">
    <citation type="submission" date="2023-06" db="EMBL/GenBank/DDBJ databases">
        <title>Rock-solubilizing bacteria, Microbacterium invictum, promotes re-establishment of vegetation in rocky wasteland by accelerating rock bio-weathering and reshaping soil bacterial community.</title>
        <authorList>
            <person name="Liu C."/>
        </authorList>
    </citation>
    <scope>NUCLEOTIDE SEQUENCE [LARGE SCALE GENOMIC DNA]</scope>
    <source>
        <strain evidence="3 4">X-18</strain>
    </source>
</reference>
<accession>A0ABZ0V852</accession>
<evidence type="ECO:0000313" key="3">
    <source>
        <dbReference type="EMBL" id="WQB69808.1"/>
    </source>
</evidence>
<dbReference type="EMBL" id="CP139779">
    <property type="protein sequence ID" value="WQB69808.1"/>
    <property type="molecule type" value="Genomic_DNA"/>
</dbReference>
<evidence type="ECO:0000259" key="2">
    <source>
        <dbReference type="Pfam" id="PF01757"/>
    </source>
</evidence>
<dbReference type="Pfam" id="PF01757">
    <property type="entry name" value="Acyl_transf_3"/>
    <property type="match status" value="1"/>
</dbReference>
<feature type="transmembrane region" description="Helical" evidence="1">
    <location>
        <begin position="83"/>
        <end position="103"/>
    </location>
</feature>
<dbReference type="EC" id="2.3.-.-" evidence="3"/>
<keyword evidence="3" id="KW-0808">Transferase</keyword>
<keyword evidence="1" id="KW-0812">Transmembrane</keyword>
<name>A0ABZ0V852_9MICO</name>
<feature type="transmembrane region" description="Helical" evidence="1">
    <location>
        <begin position="43"/>
        <end position="63"/>
    </location>
</feature>
<feature type="transmembrane region" description="Helical" evidence="1">
    <location>
        <begin position="185"/>
        <end position="207"/>
    </location>
</feature>
<dbReference type="PANTHER" id="PTHR23028:SF53">
    <property type="entry name" value="ACYL_TRANSF_3 DOMAIN-CONTAINING PROTEIN"/>
    <property type="match status" value="1"/>
</dbReference>
<dbReference type="PANTHER" id="PTHR23028">
    <property type="entry name" value="ACETYLTRANSFERASE"/>
    <property type="match status" value="1"/>
</dbReference>
<evidence type="ECO:0000313" key="4">
    <source>
        <dbReference type="Proteomes" id="UP001324533"/>
    </source>
</evidence>
<feature type="transmembrane region" description="Helical" evidence="1">
    <location>
        <begin position="20"/>
        <end position="37"/>
    </location>
</feature>
<keyword evidence="1" id="KW-0472">Membrane</keyword>
<keyword evidence="4" id="KW-1185">Reference proteome</keyword>
<sequence length="358" mass="39738">MTSSGPNSARLLRLDSLTGVRFFAALLVFGFHALHYVSGLEVFSAGMVGVSLFYILSGFVMAWTAREDDRPSLFYRRRFARIYPAFIAAWLVSLALLLVSGNLMAWDALPPTLLQAWIPIEDAYFAGSAVFWSLSCEAFFYLMFPLIHRAMRRLQTRGVVLVAAGAASISLGVALAALNVTESPFARWFLIIFPPLRLMEFIIGVALGMLFRRGFRLPVPLWAAVVLSLAAVALASIAPYSLSRYAVTLIPFVLLVGAIATADLGERPSLFRWKPLVELGVWSYCFYLLHAMVLSVTFRAPRALGIDAPYLWLGVALILSIAAAWLLHVVVERPFEKRLRPAKTPRLDDDTRVAPSRR</sequence>
<protein>
    <submittedName>
        <fullName evidence="3">Acyltransferase</fullName>
        <ecNumber evidence="3">2.3.-.-</ecNumber>
    </submittedName>
</protein>
<feature type="transmembrane region" description="Helical" evidence="1">
    <location>
        <begin position="245"/>
        <end position="264"/>
    </location>
</feature>
<dbReference type="InterPro" id="IPR002656">
    <property type="entry name" value="Acyl_transf_3_dom"/>
</dbReference>
<feature type="transmembrane region" description="Helical" evidence="1">
    <location>
        <begin position="276"/>
        <end position="298"/>
    </location>
</feature>
<feature type="transmembrane region" description="Helical" evidence="1">
    <location>
        <begin position="310"/>
        <end position="331"/>
    </location>
</feature>
<dbReference type="Proteomes" id="UP001324533">
    <property type="component" value="Chromosome"/>
</dbReference>
<gene>
    <name evidence="3" type="ORF">T9R20_14060</name>
</gene>
<keyword evidence="3" id="KW-0012">Acyltransferase</keyword>
<dbReference type="InterPro" id="IPR050879">
    <property type="entry name" value="Acyltransferase_3"/>
</dbReference>
<feature type="transmembrane region" description="Helical" evidence="1">
    <location>
        <begin position="159"/>
        <end position="179"/>
    </location>
</feature>
<dbReference type="GO" id="GO:0016746">
    <property type="term" value="F:acyltransferase activity"/>
    <property type="evidence" value="ECO:0007669"/>
    <property type="project" value="UniProtKB-KW"/>
</dbReference>
<feature type="transmembrane region" description="Helical" evidence="1">
    <location>
        <begin position="123"/>
        <end position="147"/>
    </location>
</feature>
<feature type="transmembrane region" description="Helical" evidence="1">
    <location>
        <begin position="219"/>
        <end position="239"/>
    </location>
</feature>
<organism evidence="3 4">
    <name type="scientific">Microbacterium invictum</name>
    <dbReference type="NCBI Taxonomy" id="515415"/>
    <lineage>
        <taxon>Bacteria</taxon>
        <taxon>Bacillati</taxon>
        <taxon>Actinomycetota</taxon>
        <taxon>Actinomycetes</taxon>
        <taxon>Micrococcales</taxon>
        <taxon>Microbacteriaceae</taxon>
        <taxon>Microbacterium</taxon>
    </lineage>
</organism>
<proteinExistence type="predicted"/>
<dbReference type="RefSeq" id="WP_322409933.1">
    <property type="nucleotide sequence ID" value="NZ_CP139779.1"/>
</dbReference>